<evidence type="ECO:0000313" key="2">
    <source>
        <dbReference type="Proteomes" id="UP000180253"/>
    </source>
</evidence>
<accession>A0A1S1N8D9</accession>
<sequence>MHIDTLSMYFDEREINTYLIEKGKILERLEEHALHSETIPEWAYLDFEQILAHESYHIYQTLTCSLLSEYSEAKRREALVALRLLARDIGTGNKLSPSMIGLRSIYENPQNEEEEQYFSIIKKDRTEAIKQLYSRPKEGAVNVFEVIEGGAVAFQLLAQNDLTNERVKLEGKEYSIAWDTFSNRYDFDYSNEEALRYSRLTFLFLTDVYLKSKNVMTTAVTTFEEAVDLVSNLVGKLHIYKKEFVDLHVRDFEFMKSLQHVERDESNIESILDFCGTLDEDKYLQFYINIRLYSDVYKCVVPAGFPTKKVTLSNKNRAINYYLKEKFAFWDSNFCIPCILSNYTDQAKFTVMWTEFSHIQFIDDTTHAETSFENENFLLKLYDELALAILPIEENRKVQCCAEHGARIRNAVHKCMNEDSLNSKFIKAFNRSIAEIFDYE</sequence>
<organism evidence="1 2">
    <name type="scientific">Pseudoalteromonas byunsanensis</name>
    <dbReference type="NCBI Taxonomy" id="327939"/>
    <lineage>
        <taxon>Bacteria</taxon>
        <taxon>Pseudomonadati</taxon>
        <taxon>Pseudomonadota</taxon>
        <taxon>Gammaproteobacteria</taxon>
        <taxon>Alteromonadales</taxon>
        <taxon>Pseudoalteromonadaceae</taxon>
        <taxon>Pseudoalteromonas</taxon>
    </lineage>
</organism>
<keyword evidence="2" id="KW-1185">Reference proteome</keyword>
<gene>
    <name evidence="1" type="ORF">BIW53_07605</name>
</gene>
<name>A0A1S1N8D9_9GAMM</name>
<comment type="caution">
    <text evidence="1">The sequence shown here is derived from an EMBL/GenBank/DDBJ whole genome shotgun (WGS) entry which is preliminary data.</text>
</comment>
<evidence type="ECO:0000313" key="1">
    <source>
        <dbReference type="EMBL" id="OHU95692.1"/>
    </source>
</evidence>
<protein>
    <submittedName>
        <fullName evidence="1">Uncharacterized protein</fullName>
    </submittedName>
</protein>
<dbReference type="AlphaFoldDB" id="A0A1S1N8D9"/>
<proteinExistence type="predicted"/>
<dbReference type="Proteomes" id="UP000180253">
    <property type="component" value="Unassembled WGS sequence"/>
</dbReference>
<reference evidence="1 2" key="1">
    <citation type="submission" date="2016-10" db="EMBL/GenBank/DDBJ databases">
        <title>Pseudoalteromonas amylolytica sp. nov., isolated from the surface seawater.</title>
        <authorList>
            <person name="Wu Y.-H."/>
            <person name="Cheng H."/>
            <person name="Jin X.-B."/>
            <person name="Wang C.-S."/>
            <person name="Xu X.-W."/>
        </authorList>
    </citation>
    <scope>NUCLEOTIDE SEQUENCE [LARGE SCALE GENOMIC DNA]</scope>
    <source>
        <strain evidence="1 2">JCM 12483</strain>
    </source>
</reference>
<dbReference type="STRING" id="327939.BIW53_07605"/>
<dbReference type="EMBL" id="MNAN01000028">
    <property type="protein sequence ID" value="OHU95692.1"/>
    <property type="molecule type" value="Genomic_DNA"/>
</dbReference>